<dbReference type="Proteomes" id="UP000750711">
    <property type="component" value="Unassembled WGS sequence"/>
</dbReference>
<protein>
    <recommendedName>
        <fullName evidence="6">Translation initiation factor eIF2B subunit gamma</fullName>
    </recommendedName>
    <alternativeName>
        <fullName evidence="7">eIF2B GDP-GTP exchange factor subunit gamma</fullName>
    </alternativeName>
</protein>
<comment type="subcellular location">
    <subcellularLocation>
        <location evidence="1">Cytoplasm</location>
        <location evidence="1">Cytosol</location>
    </subcellularLocation>
</comment>
<reference evidence="10" key="1">
    <citation type="submission" date="2021-03" db="EMBL/GenBank/DDBJ databases">
        <title>Comparative genomics and phylogenomic investigation of the class Geoglossomycetes provide insights into ecological specialization and systematics.</title>
        <authorList>
            <person name="Melie T."/>
            <person name="Pirro S."/>
            <person name="Miller A.N."/>
            <person name="Quandt A."/>
        </authorList>
    </citation>
    <scope>NUCLEOTIDE SEQUENCE</scope>
    <source>
        <strain evidence="10">CAQ_001_2017</strain>
    </source>
</reference>
<evidence type="ECO:0000313" key="11">
    <source>
        <dbReference type="Proteomes" id="UP000750711"/>
    </source>
</evidence>
<dbReference type="GO" id="GO:0005085">
    <property type="term" value="F:guanyl-nucleotide exchange factor activity"/>
    <property type="evidence" value="ECO:0007669"/>
    <property type="project" value="TreeGrafter"/>
</dbReference>
<accession>A0A9P8LIT8</accession>
<comment type="subunit">
    <text evidence="8">Component of the translation initiation factor 2B (eIF2B) complex which is a heterodecamer of two sets of five different subunits: alpha, beta, gamma, delta and epsilon. Subunits alpha, beta and delta comprise a regulatory subcomplex and subunits epsilon and gamma comprise a catalytic subcomplex. Within the complex, the hexameric regulatory complex resides at the center, with the two heterodimeric catalytic subcomplexes bound on opposite sides.</text>
</comment>
<evidence type="ECO:0000256" key="4">
    <source>
        <dbReference type="ARBA" id="ARBA00022540"/>
    </source>
</evidence>
<dbReference type="CDD" id="cd04652">
    <property type="entry name" value="LbH_eIF2B_gamma_C"/>
    <property type="match status" value="1"/>
</dbReference>
<dbReference type="GO" id="GO:0005829">
    <property type="term" value="C:cytosol"/>
    <property type="evidence" value="ECO:0007669"/>
    <property type="project" value="UniProtKB-SubCell"/>
</dbReference>
<evidence type="ECO:0000256" key="1">
    <source>
        <dbReference type="ARBA" id="ARBA00004514"/>
    </source>
</evidence>
<feature type="domain" description="EIF2B subunit epsilon/gamma LbH" evidence="9">
    <location>
        <begin position="435"/>
        <end position="511"/>
    </location>
</feature>
<dbReference type="SUPFAM" id="SSF53448">
    <property type="entry name" value="Nucleotide-diphospho-sugar transferases"/>
    <property type="match status" value="1"/>
</dbReference>
<dbReference type="EMBL" id="JAGHQM010000038">
    <property type="protein sequence ID" value="KAH0566049.1"/>
    <property type="molecule type" value="Genomic_DNA"/>
</dbReference>
<dbReference type="PANTHER" id="PTHR45989:SF1">
    <property type="entry name" value="TRANSLATION INITIATION FACTOR EIF-2B SUBUNIT GAMMA"/>
    <property type="match status" value="1"/>
</dbReference>
<dbReference type="Gene3D" id="2.160.10.10">
    <property type="entry name" value="Hexapeptide repeat proteins"/>
    <property type="match status" value="1"/>
</dbReference>
<keyword evidence="4" id="KW-0396">Initiation factor</keyword>
<evidence type="ECO:0000256" key="2">
    <source>
        <dbReference type="ARBA" id="ARBA00007878"/>
    </source>
</evidence>
<keyword evidence="3" id="KW-0963">Cytoplasm</keyword>
<dbReference type="SUPFAM" id="SSF51161">
    <property type="entry name" value="Trimeric LpxA-like enzymes"/>
    <property type="match status" value="1"/>
</dbReference>
<evidence type="ECO:0000313" key="10">
    <source>
        <dbReference type="EMBL" id="KAH0566049.1"/>
    </source>
</evidence>
<evidence type="ECO:0000256" key="5">
    <source>
        <dbReference type="ARBA" id="ARBA00022917"/>
    </source>
</evidence>
<evidence type="ECO:0000259" key="9">
    <source>
        <dbReference type="Pfam" id="PF25084"/>
    </source>
</evidence>
<dbReference type="InterPro" id="IPR051960">
    <property type="entry name" value="eIF2B_gamma"/>
</dbReference>
<evidence type="ECO:0000256" key="7">
    <source>
        <dbReference type="ARBA" id="ARBA00044229"/>
    </source>
</evidence>
<proteinExistence type="inferred from homology"/>
<organism evidence="10 11">
    <name type="scientific">Trichoglossum hirsutum</name>
    <dbReference type="NCBI Taxonomy" id="265104"/>
    <lineage>
        <taxon>Eukaryota</taxon>
        <taxon>Fungi</taxon>
        <taxon>Dikarya</taxon>
        <taxon>Ascomycota</taxon>
        <taxon>Pezizomycotina</taxon>
        <taxon>Geoglossomycetes</taxon>
        <taxon>Geoglossales</taxon>
        <taxon>Geoglossaceae</taxon>
        <taxon>Trichoglossum</taxon>
    </lineage>
</organism>
<dbReference type="PANTHER" id="PTHR45989">
    <property type="entry name" value="TRANSLATION INITIATION FACTOR EIF-2B SUBUNIT GAMMA"/>
    <property type="match status" value="1"/>
</dbReference>
<dbReference type="InterPro" id="IPR056764">
    <property type="entry name" value="LbH_EIF2B3/5"/>
</dbReference>
<dbReference type="Pfam" id="PF25084">
    <property type="entry name" value="LbH_EIF2B"/>
    <property type="match status" value="1"/>
</dbReference>
<evidence type="ECO:0000256" key="8">
    <source>
        <dbReference type="ARBA" id="ARBA00046432"/>
    </source>
</evidence>
<evidence type="ECO:0000256" key="6">
    <source>
        <dbReference type="ARBA" id="ARBA00044196"/>
    </source>
</evidence>
<dbReference type="InterPro" id="IPR029044">
    <property type="entry name" value="Nucleotide-diphossugar_trans"/>
</dbReference>
<sequence>MPATGFQALILCGPGVSLNTFTSNPEEFPKALVPVANRPMVWYPLDWCYRLGVTSIHLITPPSAAPAISSALSTDPHLTSLPVPRPIVLAPVGLTQNTGTAELFRLQDVRAVVTGDFIVLPCDLISELGGEGLLDSWMVLQAGLGGVTGRRSGHNGPKMSINGEHGGRRGGLGVWYETRGEGSVKNQETDFIATVPLPPRPIPPAPGSIMANLSKVVIAMPTDTLKDKMTKKGSFSVRKSLLRKHPKVKMLMTQRDAHIYFFPHWVLDMMRHDRFDSISEDVIGWWAKATWQDGLSAKLGLREILESPARNVSEDSTAADVYREEEIDIASLSSTKVSGLQTSAPHKDQTAPFASRIGDSKVNQNTTPKLVVPNMLAYVHPSRDSAPLIRRVDTSALLLTVSLHLAKLGSVEDLGSAASALAHTSKIAYPAGVAQKTTITKSDCLLADNVTVGERAVIKQSVIGANCRIEIGVRLTRCLLMDGAVIGERCQLDGCIIGRRSRIGKGSILRDCEMQDGFAVPDGAEAKGENFMAFEGLDGEDDAGIGLGDGGDDDD</sequence>
<dbReference type="GO" id="GO:0002183">
    <property type="term" value="P:cytoplasmic translational initiation"/>
    <property type="evidence" value="ECO:0007669"/>
    <property type="project" value="TreeGrafter"/>
</dbReference>
<dbReference type="GO" id="GO:0003743">
    <property type="term" value="F:translation initiation factor activity"/>
    <property type="evidence" value="ECO:0007669"/>
    <property type="project" value="UniProtKB-KW"/>
</dbReference>
<dbReference type="GO" id="GO:0005851">
    <property type="term" value="C:eukaryotic translation initiation factor 2B complex"/>
    <property type="evidence" value="ECO:0007669"/>
    <property type="project" value="TreeGrafter"/>
</dbReference>
<gene>
    <name evidence="10" type="ORF">GP486_000542</name>
</gene>
<keyword evidence="11" id="KW-1185">Reference proteome</keyword>
<keyword evidence="5" id="KW-0648">Protein biosynthesis</keyword>
<comment type="similarity">
    <text evidence="2">Belongs to the eIF-2B gamma/epsilon subunits family.</text>
</comment>
<dbReference type="InterPro" id="IPR011004">
    <property type="entry name" value="Trimer_LpxA-like_sf"/>
</dbReference>
<name>A0A9P8LIT8_9PEZI</name>
<comment type="caution">
    <text evidence="10">The sequence shown here is derived from an EMBL/GenBank/DDBJ whole genome shotgun (WGS) entry which is preliminary data.</text>
</comment>
<evidence type="ECO:0000256" key="3">
    <source>
        <dbReference type="ARBA" id="ARBA00022490"/>
    </source>
</evidence>
<dbReference type="Gene3D" id="3.90.550.10">
    <property type="entry name" value="Spore Coat Polysaccharide Biosynthesis Protein SpsA, Chain A"/>
    <property type="match status" value="1"/>
</dbReference>
<dbReference type="AlphaFoldDB" id="A0A9P8LIT8"/>